<feature type="compositionally biased region" description="Polar residues" evidence="5">
    <location>
        <begin position="414"/>
        <end position="427"/>
    </location>
</feature>
<dbReference type="GO" id="GO:0008270">
    <property type="term" value="F:zinc ion binding"/>
    <property type="evidence" value="ECO:0007669"/>
    <property type="project" value="UniProtKB-KW"/>
</dbReference>
<dbReference type="OrthoDB" id="252722at2759"/>
<dbReference type="InterPro" id="IPR002130">
    <property type="entry name" value="Cyclophilin-type_PPIase_dom"/>
</dbReference>
<keyword evidence="9" id="KW-1185">Reference proteome</keyword>
<dbReference type="Proteomes" id="UP000789390">
    <property type="component" value="Unassembled WGS sequence"/>
</dbReference>
<evidence type="ECO:0000313" key="8">
    <source>
        <dbReference type="EMBL" id="CAH0105428.1"/>
    </source>
</evidence>
<dbReference type="InterPro" id="IPR001841">
    <property type="entry name" value="Znf_RING"/>
</dbReference>
<comment type="caution">
    <text evidence="8">The sequence shown here is derived from an EMBL/GenBank/DDBJ whole genome shotgun (WGS) entry which is preliminary data.</text>
</comment>
<accession>A0A8J2W4Y5</accession>
<evidence type="ECO:0000259" key="7">
    <source>
        <dbReference type="PROSITE" id="PS50089"/>
    </source>
</evidence>
<evidence type="ECO:0008006" key="10">
    <source>
        <dbReference type="Google" id="ProtNLM"/>
    </source>
</evidence>
<dbReference type="Pfam" id="PF00160">
    <property type="entry name" value="Pro_isomerase"/>
    <property type="match status" value="1"/>
</dbReference>
<keyword evidence="1" id="KW-0479">Metal-binding</keyword>
<dbReference type="Gene3D" id="2.40.100.10">
    <property type="entry name" value="Cyclophilin-like"/>
    <property type="match status" value="1"/>
</dbReference>
<dbReference type="PROSITE" id="PS50089">
    <property type="entry name" value="ZF_RING_2"/>
    <property type="match status" value="1"/>
</dbReference>
<dbReference type="GO" id="GO:0003755">
    <property type="term" value="F:peptidyl-prolyl cis-trans isomerase activity"/>
    <property type="evidence" value="ECO:0007669"/>
    <property type="project" value="InterPro"/>
</dbReference>
<dbReference type="Gene3D" id="3.30.40.10">
    <property type="entry name" value="Zinc/RING finger domain, C3HC4 (zinc finger)"/>
    <property type="match status" value="1"/>
</dbReference>
<reference evidence="8" key="1">
    <citation type="submission" date="2021-11" db="EMBL/GenBank/DDBJ databases">
        <authorList>
            <person name="Schell T."/>
        </authorList>
    </citation>
    <scope>NUCLEOTIDE SEQUENCE</scope>
    <source>
        <strain evidence="8">M5</strain>
    </source>
</reference>
<feature type="domain" description="RING-type" evidence="7">
    <location>
        <begin position="22"/>
        <end position="65"/>
    </location>
</feature>
<gene>
    <name evidence="8" type="ORF">DGAL_LOCUS8451</name>
</gene>
<evidence type="ECO:0000256" key="1">
    <source>
        <dbReference type="ARBA" id="ARBA00022723"/>
    </source>
</evidence>
<evidence type="ECO:0000313" key="9">
    <source>
        <dbReference type="Proteomes" id="UP000789390"/>
    </source>
</evidence>
<dbReference type="SUPFAM" id="SSF57850">
    <property type="entry name" value="RING/U-box"/>
    <property type="match status" value="1"/>
</dbReference>
<dbReference type="SUPFAM" id="SSF50891">
    <property type="entry name" value="Cyclophilin-like"/>
    <property type="match status" value="1"/>
</dbReference>
<feature type="region of interest" description="Disordered" evidence="5">
    <location>
        <begin position="401"/>
        <end position="458"/>
    </location>
</feature>
<dbReference type="Pfam" id="PF13639">
    <property type="entry name" value="zf-RING_2"/>
    <property type="match status" value="1"/>
</dbReference>
<dbReference type="PANTHER" id="PTHR25464:SF2">
    <property type="entry name" value="RING-TYPE DOMAIN-CONTAINING PROTEIN"/>
    <property type="match status" value="1"/>
</dbReference>
<evidence type="ECO:0000259" key="6">
    <source>
        <dbReference type="PROSITE" id="PS50072"/>
    </source>
</evidence>
<evidence type="ECO:0000256" key="3">
    <source>
        <dbReference type="ARBA" id="ARBA00022833"/>
    </source>
</evidence>
<dbReference type="AlphaFoldDB" id="A0A8J2W4Y5"/>
<dbReference type="PROSITE" id="PS00518">
    <property type="entry name" value="ZF_RING_1"/>
    <property type="match status" value="1"/>
</dbReference>
<evidence type="ECO:0000256" key="5">
    <source>
        <dbReference type="SAM" id="MobiDB-lite"/>
    </source>
</evidence>
<organism evidence="8 9">
    <name type="scientific">Daphnia galeata</name>
    <dbReference type="NCBI Taxonomy" id="27404"/>
    <lineage>
        <taxon>Eukaryota</taxon>
        <taxon>Metazoa</taxon>
        <taxon>Ecdysozoa</taxon>
        <taxon>Arthropoda</taxon>
        <taxon>Crustacea</taxon>
        <taxon>Branchiopoda</taxon>
        <taxon>Diplostraca</taxon>
        <taxon>Cladocera</taxon>
        <taxon>Anomopoda</taxon>
        <taxon>Daphniidae</taxon>
        <taxon>Daphnia</taxon>
    </lineage>
</organism>
<dbReference type="SMART" id="SM00184">
    <property type="entry name" value="RING"/>
    <property type="match status" value="1"/>
</dbReference>
<keyword evidence="2 4" id="KW-0863">Zinc-finger</keyword>
<proteinExistence type="predicted"/>
<evidence type="ECO:0000256" key="4">
    <source>
        <dbReference type="PROSITE-ProRule" id="PRU00175"/>
    </source>
</evidence>
<name>A0A8J2W4Y5_9CRUS</name>
<dbReference type="PANTHER" id="PTHR25464">
    <property type="entry name" value="TRIPARTITE MOTIF-CONTAINING PROTEIN 2-LIKE PROTEIN"/>
    <property type="match status" value="1"/>
</dbReference>
<feature type="domain" description="PPIase cyclophilin-type" evidence="6">
    <location>
        <begin position="496"/>
        <end position="638"/>
    </location>
</feature>
<dbReference type="InterPro" id="IPR013083">
    <property type="entry name" value="Znf_RING/FYVE/PHD"/>
</dbReference>
<keyword evidence="3" id="KW-0862">Zinc</keyword>
<dbReference type="InterPro" id="IPR017907">
    <property type="entry name" value="Znf_RING_CS"/>
</dbReference>
<sequence>MEISMASSDENVSDSDDDMISCHICLLRFNIADRKPKYLDCHHYFCLNCIKGFSKTNNLSCPTCRNSTNMSGRQVEELATNNIVLRLVTIATDRARELAERGKNEKTFLIPQNNKLVTSPSPTSNCKKMWCTQCFVFSTATCRQKQHALRGSVEVLKENMELIEGRVMKCCSMWDKAIEDRQRVHQYYDDILNSLRLVQNDVMNRIEVNDSNIALMESRKQVARELCLTSNIHNTEDDVLRAVTKTKNAIEQLNGWNVDGNRCQFVSRQLLQNLMTIEENCIDVSFNNGDPTKRSLRSIDMLKQLQLSFNGSSHPEPVVKGCVSVLSFVILKVAEDQSKQSNGQVNVYQGNSSANGQVNSSANGQVNGCVNVQLNEQVKKQVNAPAIGNGNQILSNRIENNNIPIKPAGGPVKQPQTPASNQNSNGHVASLNNSAAAAVPAKQSPEPPTSFRDSLLRTPTVKTTNEWQVVTKSSGKEVKSIVNGGGGGSSGKNKCYFRMSINGVMSEKIIIQLEQAKAPIMCAKFIDMCTRKNGYQGSKIFKVLKGETVFCSSGWFHSFDVDERRDIFTADKSDVTEQRGSLRFQIKKSENGIAQVSTEFVVILANRPRHHRSTSVFAQIIEGLNVFDHISGMSTRDNRIVFAECGVC</sequence>
<dbReference type="EMBL" id="CAKKLH010000186">
    <property type="protein sequence ID" value="CAH0105428.1"/>
    <property type="molecule type" value="Genomic_DNA"/>
</dbReference>
<feature type="compositionally biased region" description="Low complexity" evidence="5">
    <location>
        <begin position="428"/>
        <end position="441"/>
    </location>
</feature>
<evidence type="ECO:0000256" key="2">
    <source>
        <dbReference type="ARBA" id="ARBA00022771"/>
    </source>
</evidence>
<dbReference type="PROSITE" id="PS50072">
    <property type="entry name" value="CSA_PPIASE_2"/>
    <property type="match status" value="1"/>
</dbReference>
<dbReference type="InterPro" id="IPR029000">
    <property type="entry name" value="Cyclophilin-like_dom_sf"/>
</dbReference>
<protein>
    <recommendedName>
        <fullName evidence="10">RING-type domain-containing protein</fullName>
    </recommendedName>
</protein>